<dbReference type="Proteomes" id="UP000266922">
    <property type="component" value="Unassembled WGS sequence"/>
</dbReference>
<name>A0A087LF85_GEOSE</name>
<reference evidence="8 13" key="2">
    <citation type="submission" date="2016-03" db="EMBL/GenBank/DDBJ databases">
        <title>Spore heat resistance.</title>
        <authorList>
            <person name="Boekhorst J."/>
            <person name="Berendsen E.M."/>
            <person name="Wells-Bennik M.H."/>
            <person name="Kuipers O.P."/>
        </authorList>
    </citation>
    <scope>NUCLEOTIDE SEQUENCE [LARGE SCALE GENOMIC DNA]</scope>
    <source>
        <strain evidence="8 13">GS8</strain>
    </source>
</reference>
<dbReference type="InterPro" id="IPR000873">
    <property type="entry name" value="AMP-dep_synth/lig_dom"/>
</dbReference>
<feature type="domain" description="AMP-binding enzyme C-terminal" evidence="7">
    <location>
        <begin position="398"/>
        <end position="473"/>
    </location>
</feature>
<evidence type="ECO:0000313" key="13">
    <source>
        <dbReference type="Proteomes" id="UP000773850"/>
    </source>
</evidence>
<dbReference type="EMBL" id="LQYV01000133">
    <property type="protein sequence ID" value="KYD21501.1"/>
    <property type="molecule type" value="Genomic_DNA"/>
</dbReference>
<protein>
    <recommendedName>
        <fullName evidence="5">2-succinylbenzoate--CoA ligase</fullName>
        <ecNumber evidence="5">6.2.1.26</ecNumber>
    </recommendedName>
    <alternativeName>
        <fullName evidence="5">o-succinylbenzoyl-CoA synthetase</fullName>
        <shortName evidence="5">OSB-CoA synthetase</shortName>
    </alternativeName>
</protein>
<dbReference type="GO" id="GO:0009234">
    <property type="term" value="P:menaquinone biosynthetic process"/>
    <property type="evidence" value="ECO:0007669"/>
    <property type="project" value="UniProtKB-UniRule"/>
</dbReference>
<dbReference type="EMBL" id="RCTJ01000038">
    <property type="protein sequence ID" value="RLQ13585.1"/>
    <property type="molecule type" value="Genomic_DNA"/>
</dbReference>
<dbReference type="PATRIC" id="fig|1422.12.peg.1576"/>
<dbReference type="CDD" id="cd05912">
    <property type="entry name" value="OSB_CoA_lg"/>
    <property type="match status" value="1"/>
</dbReference>
<dbReference type="Proteomes" id="UP000773850">
    <property type="component" value="Unassembled WGS sequence"/>
</dbReference>
<comment type="catalytic activity">
    <reaction evidence="5">
        <text>2-succinylbenzoate + ATP + CoA = 2-succinylbenzoyl-CoA + AMP + diphosphate</text>
        <dbReference type="Rhea" id="RHEA:17009"/>
        <dbReference type="ChEBI" id="CHEBI:18325"/>
        <dbReference type="ChEBI" id="CHEBI:30616"/>
        <dbReference type="ChEBI" id="CHEBI:33019"/>
        <dbReference type="ChEBI" id="CHEBI:57287"/>
        <dbReference type="ChEBI" id="CHEBI:57364"/>
        <dbReference type="ChEBI" id="CHEBI:456215"/>
        <dbReference type="EC" id="6.2.1.26"/>
    </reaction>
</comment>
<comment type="pathway">
    <text evidence="5">Quinol/quinone metabolism; menaquinone biosynthesis.</text>
</comment>
<dbReference type="EC" id="6.2.1.26" evidence="5"/>
<organism evidence="9 11">
    <name type="scientific">Geobacillus stearothermophilus</name>
    <name type="common">Bacillus stearothermophilus</name>
    <dbReference type="NCBI Taxonomy" id="1422"/>
    <lineage>
        <taxon>Bacteria</taxon>
        <taxon>Bacillati</taxon>
        <taxon>Bacillota</taxon>
        <taxon>Bacilli</taxon>
        <taxon>Bacillales</taxon>
        <taxon>Anoxybacillaceae</taxon>
        <taxon>Geobacillus</taxon>
    </lineage>
</organism>
<evidence type="ECO:0000313" key="9">
    <source>
        <dbReference type="EMBL" id="KYD21501.1"/>
    </source>
</evidence>
<evidence type="ECO:0000256" key="4">
    <source>
        <dbReference type="ARBA" id="ARBA00022840"/>
    </source>
</evidence>
<reference evidence="9 11" key="1">
    <citation type="submission" date="2016-01" db="EMBL/GenBank/DDBJ databases">
        <title>Draft Genome Sequences of Seven Thermophilic Sporeformers Isolated from Foods.</title>
        <authorList>
            <person name="Berendsen E.M."/>
            <person name="Wells-Bennik M.H."/>
            <person name="Krawcyk A.O."/>
            <person name="De Jong A."/>
            <person name="Holsappel S."/>
            <person name="Eijlander R.T."/>
            <person name="Kuipers O.P."/>
        </authorList>
    </citation>
    <scope>NUCLEOTIDE SEQUENCE [LARGE SCALE GENOMIC DNA]</scope>
    <source>
        <strain evidence="9 11">B4109</strain>
    </source>
</reference>
<comment type="pathway">
    <text evidence="5">Quinol/quinone metabolism; 1,4-dihydroxy-2-naphthoate biosynthesis; 1,4-dihydroxy-2-naphthoate from chorismate: step 5/7.</text>
</comment>
<dbReference type="PANTHER" id="PTHR43767:SF1">
    <property type="entry name" value="NONRIBOSOMAL PEPTIDE SYNTHASE PES1 (EUROFUNG)-RELATED"/>
    <property type="match status" value="1"/>
</dbReference>
<evidence type="ECO:0000256" key="1">
    <source>
        <dbReference type="ARBA" id="ARBA00022428"/>
    </source>
</evidence>
<dbReference type="Gene3D" id="3.40.50.12780">
    <property type="entry name" value="N-terminal domain of ligase-like"/>
    <property type="match status" value="1"/>
</dbReference>
<dbReference type="Proteomes" id="UP000075424">
    <property type="component" value="Unassembled WGS sequence"/>
</dbReference>
<dbReference type="FunFam" id="3.30.300.30:FF:000008">
    <property type="entry name" value="2,3-dihydroxybenzoate-AMP ligase"/>
    <property type="match status" value="1"/>
</dbReference>
<dbReference type="InterPro" id="IPR010192">
    <property type="entry name" value="MenE"/>
</dbReference>
<dbReference type="NCBIfam" id="NF002966">
    <property type="entry name" value="PRK03640.1"/>
    <property type="match status" value="1"/>
</dbReference>
<dbReference type="GO" id="GO:0005524">
    <property type="term" value="F:ATP binding"/>
    <property type="evidence" value="ECO:0007669"/>
    <property type="project" value="UniProtKB-KW"/>
</dbReference>
<dbReference type="Pfam" id="PF13193">
    <property type="entry name" value="AMP-binding_C"/>
    <property type="match status" value="1"/>
</dbReference>
<dbReference type="Pfam" id="PF00501">
    <property type="entry name" value="AMP-binding"/>
    <property type="match status" value="1"/>
</dbReference>
<dbReference type="UniPathway" id="UPA01057">
    <property type="reaction ID" value="UER00166"/>
</dbReference>
<evidence type="ECO:0000313" key="10">
    <source>
        <dbReference type="EMBL" id="RLQ13585.1"/>
    </source>
</evidence>
<keyword evidence="2 5" id="KW-0436">Ligase</keyword>
<dbReference type="AlphaFoldDB" id="A0A087LF85"/>
<sequence length="493" mass="54119">MTTMPNWLKQRAFLTPERTAVRDRERAKTFAELYEASASWARRLAAAGVREGDIVAILMKNRIEMIEIVHALFLLGARALLQNVRLTSYELGWQLDDSGARLVIADEELAGRLGGDGRVMTTSALAALSEVDVLLKETLELDETATIMYTSGTTGTPKGVLQTYGNHWWSAVGSALNLGLHEGDCWLAAVPLFHISGLSIAMRSVIYGMPMYIQPSFDPKEANALIMNGTVTIMSVVAAMLQRMVAELGEARYPDTFRCMLLGGGPAPRPLLETCKEKGIPVYQTYGMTETSSQIVTLAPEYSLTKLGSAGKPLFPAELCIMQDGKQAAPYEAGEIVVKGPNVTKGYLHRPEATERAIRGGWFYTGDIGYVDEDGFLYVLDRRSDLIISGGENVYPAEIEAVLLSHPDVEEAGVTGIDDDTWGQVPCAFVVLKKGAAADEHGLKQFCRERLAKYKVPARIYFVDALPRNAAQKLLRRELKTLIPEAEKRASRL</sequence>
<evidence type="ECO:0000259" key="6">
    <source>
        <dbReference type="Pfam" id="PF00501"/>
    </source>
</evidence>
<dbReference type="InterPro" id="IPR042099">
    <property type="entry name" value="ANL_N_sf"/>
</dbReference>
<dbReference type="PROSITE" id="PS00455">
    <property type="entry name" value="AMP_BINDING"/>
    <property type="match status" value="1"/>
</dbReference>
<keyword evidence="3 5" id="KW-0547">Nucleotide-binding</keyword>
<reference evidence="10 12" key="3">
    <citation type="submission" date="2018-10" db="EMBL/GenBank/DDBJ databases">
        <title>Geobacillus stearothermophilus in processing lines of powdered infant formula.</title>
        <authorList>
            <person name="Rhee M.S."/>
            <person name="Choi I.-G."/>
            <person name="Cho T.J."/>
            <person name="Park B."/>
        </authorList>
    </citation>
    <scope>NUCLEOTIDE SEQUENCE [LARGE SCALE GENOMIC DNA]</scope>
    <source>
        <strain evidence="10 12">FHS-PPGT130</strain>
    </source>
</reference>
<dbReference type="EMBL" id="LUCS01000028">
    <property type="protein sequence ID" value="KAF6510581.1"/>
    <property type="molecule type" value="Genomic_DNA"/>
</dbReference>
<accession>A0A087LF85</accession>
<dbReference type="NCBIfam" id="TIGR01923">
    <property type="entry name" value="menE"/>
    <property type="match status" value="1"/>
</dbReference>
<comment type="caution">
    <text evidence="9">The sequence shown here is derived from an EMBL/GenBank/DDBJ whole genome shotgun (WGS) entry which is preliminary data.</text>
</comment>
<dbReference type="SUPFAM" id="SSF56801">
    <property type="entry name" value="Acetyl-CoA synthetase-like"/>
    <property type="match status" value="1"/>
</dbReference>
<evidence type="ECO:0000256" key="2">
    <source>
        <dbReference type="ARBA" id="ARBA00022598"/>
    </source>
</evidence>
<dbReference type="HAMAP" id="MF_00731">
    <property type="entry name" value="MenE"/>
    <property type="match status" value="1"/>
</dbReference>
<dbReference type="UniPathway" id="UPA00079"/>
<evidence type="ECO:0000256" key="3">
    <source>
        <dbReference type="ARBA" id="ARBA00022741"/>
    </source>
</evidence>
<dbReference type="InterPro" id="IPR050237">
    <property type="entry name" value="ATP-dep_AMP-bd_enzyme"/>
</dbReference>
<evidence type="ECO:0000313" key="8">
    <source>
        <dbReference type="EMBL" id="KAF6510581.1"/>
    </source>
</evidence>
<gene>
    <name evidence="5 10" type="primary">menE</name>
    <name evidence="9" type="ORF">B4109_2448</name>
    <name evidence="10" type="ORF">D9548_10670</name>
    <name evidence="8" type="ORF">GS8_2738</name>
</gene>
<keyword evidence="4 5" id="KW-0067">ATP-binding</keyword>
<evidence type="ECO:0000259" key="7">
    <source>
        <dbReference type="Pfam" id="PF13193"/>
    </source>
</evidence>
<keyword evidence="13" id="KW-1185">Reference proteome</keyword>
<dbReference type="RefSeq" id="WP_033009852.1">
    <property type="nucleotide sequence ID" value="NZ_CBCSGJ010000049.1"/>
</dbReference>
<dbReference type="InterPro" id="IPR045851">
    <property type="entry name" value="AMP-bd_C_sf"/>
</dbReference>
<dbReference type="PANTHER" id="PTHR43767">
    <property type="entry name" value="LONG-CHAIN-FATTY-ACID--COA LIGASE"/>
    <property type="match status" value="1"/>
</dbReference>
<comment type="similarity">
    <text evidence="5">Belongs to the ATP-dependent AMP-binding enzyme family. MenE subfamily.</text>
</comment>
<evidence type="ECO:0000313" key="11">
    <source>
        <dbReference type="Proteomes" id="UP000075424"/>
    </source>
</evidence>
<keyword evidence="1 5" id="KW-0474">Menaquinone biosynthesis</keyword>
<dbReference type="Gene3D" id="3.30.300.30">
    <property type="match status" value="1"/>
</dbReference>
<dbReference type="OrthoDB" id="9762242at2"/>
<dbReference type="InterPro" id="IPR020845">
    <property type="entry name" value="AMP-binding_CS"/>
</dbReference>
<comment type="function">
    <text evidence="5">Converts 2-succinylbenzoate (OSB) to 2-succinylbenzoyl-CoA (OSB-CoA).</text>
</comment>
<dbReference type="GO" id="GO:0008756">
    <property type="term" value="F:o-succinylbenzoate-CoA ligase activity"/>
    <property type="evidence" value="ECO:0007669"/>
    <property type="project" value="UniProtKB-UniRule"/>
</dbReference>
<feature type="domain" description="AMP-dependent synthetase/ligase" evidence="6">
    <location>
        <begin position="10"/>
        <end position="348"/>
    </location>
</feature>
<evidence type="ECO:0000313" key="12">
    <source>
        <dbReference type="Proteomes" id="UP000266922"/>
    </source>
</evidence>
<dbReference type="InterPro" id="IPR025110">
    <property type="entry name" value="AMP-bd_C"/>
</dbReference>
<proteinExistence type="inferred from homology"/>
<evidence type="ECO:0000256" key="5">
    <source>
        <dbReference type="HAMAP-Rule" id="MF_00731"/>
    </source>
</evidence>